<feature type="compositionally biased region" description="Polar residues" evidence="1">
    <location>
        <begin position="352"/>
        <end position="366"/>
    </location>
</feature>
<dbReference type="Proteomes" id="UP001523219">
    <property type="component" value="Unassembled WGS sequence"/>
</dbReference>
<proteinExistence type="predicted"/>
<sequence>MAAMTDVLIPALEDAREAHAAVVDRFRTDATITPPGIRRQRLERQVAEARDHLERIEDRVREIRPARGLFSAAARLTRSMTRGAVRAAVLPLRAGAAVVTETAHGRRPADERRLLKNTEEAYAAAARALATCQVGKNIAEQFHDRETAELLSVLCRQDEQMLETLEEDLARRAMAVATATDGHRSPRPGATDRRRLLYLVRRRVRVAMARLRSAFRRGTGRARHQAEGALRDVPDVTRLAERARDRDLPIPGFGQLGLTEIQQRLRGLSQTELTVIEGYERSHAGRAGVLQAIRHLREDEPWAGYDAMGPERVKTHLRNVSDRVVRQVLEYERHHRQRDTVINAAKGALGSKSATSQDGATSSAGA</sequence>
<evidence type="ECO:0008006" key="4">
    <source>
        <dbReference type="Google" id="ProtNLM"/>
    </source>
</evidence>
<evidence type="ECO:0000313" key="2">
    <source>
        <dbReference type="EMBL" id="MCN9241141.1"/>
    </source>
</evidence>
<comment type="caution">
    <text evidence="2">The sequence shown here is derived from an EMBL/GenBank/DDBJ whole genome shotgun (WGS) entry which is preliminary data.</text>
</comment>
<dbReference type="EMBL" id="JAMWMR010000006">
    <property type="protein sequence ID" value="MCN9241141.1"/>
    <property type="molecule type" value="Genomic_DNA"/>
</dbReference>
<dbReference type="RefSeq" id="WP_252424200.1">
    <property type="nucleotide sequence ID" value="NZ_JAMWMR010000006.1"/>
</dbReference>
<protein>
    <recommendedName>
        <fullName evidence="4">CHAD domain-containing protein</fullName>
    </recommendedName>
</protein>
<evidence type="ECO:0000256" key="1">
    <source>
        <dbReference type="SAM" id="MobiDB-lite"/>
    </source>
</evidence>
<feature type="region of interest" description="Disordered" evidence="1">
    <location>
        <begin position="344"/>
        <end position="366"/>
    </location>
</feature>
<evidence type="ECO:0000313" key="3">
    <source>
        <dbReference type="Proteomes" id="UP001523219"/>
    </source>
</evidence>
<organism evidence="2 3">
    <name type="scientific">Streptomyces macrolidinus</name>
    <dbReference type="NCBI Taxonomy" id="2952607"/>
    <lineage>
        <taxon>Bacteria</taxon>
        <taxon>Bacillati</taxon>
        <taxon>Actinomycetota</taxon>
        <taxon>Actinomycetes</taxon>
        <taxon>Kitasatosporales</taxon>
        <taxon>Streptomycetaceae</taxon>
        <taxon>Streptomyces</taxon>
    </lineage>
</organism>
<gene>
    <name evidence="2" type="ORF">NGF19_10115</name>
</gene>
<reference evidence="2 3" key="1">
    <citation type="submission" date="2022-05" db="EMBL/GenBank/DDBJ databases">
        <title>Streptomyces sp. nov. RY43-2 isolated from soil of a peat swamp forest.</title>
        <authorList>
            <person name="Kanchanasin P."/>
            <person name="Tanasupawat S."/>
            <person name="Phongsopitanun W."/>
        </authorList>
    </citation>
    <scope>NUCLEOTIDE SEQUENCE [LARGE SCALE GENOMIC DNA]</scope>
    <source>
        <strain evidence="2 3">RY43-2</strain>
    </source>
</reference>
<accession>A0ABT0ZCQ4</accession>
<keyword evidence="3" id="KW-1185">Reference proteome</keyword>
<name>A0ABT0ZCQ4_9ACTN</name>